<dbReference type="EMBL" id="QRDV01000004">
    <property type="protein sequence ID" value="RED43900.1"/>
    <property type="molecule type" value="Genomic_DNA"/>
</dbReference>
<gene>
    <name evidence="1" type="ORF">DFQ10_10489</name>
</gene>
<reference evidence="1 2" key="1">
    <citation type="submission" date="2018-07" db="EMBL/GenBank/DDBJ databases">
        <title>Genomic Encyclopedia of Type Strains, Phase III (KMG-III): the genomes of soil and plant-associated and newly described type strains.</title>
        <authorList>
            <person name="Whitman W."/>
        </authorList>
    </citation>
    <scope>NUCLEOTIDE SEQUENCE [LARGE SCALE GENOMIC DNA]</scope>
    <source>
        <strain evidence="1 2">CECT 7946</strain>
    </source>
</reference>
<accession>A0A3D9H342</accession>
<name>A0A3D9H342_9FLAO</name>
<protein>
    <submittedName>
        <fullName evidence="1">Uncharacterized protein</fullName>
    </submittedName>
</protein>
<sequence>MKEQMHLAAQYLAAAGISFLDKKADDSHTNLGFNIKNGTLETHVLSENGDQLCLNYNDFSLQWKSKTGTVSFDLDGATHQDVLSWLADTSKAHLGKEYRYNLHYDLPYSINNSYVFQLKSTEELQELVQLRTMAQLSLEQINKDFGKNADIRIWPHHFDTGIYSQLLNNDIYLGLGLAIPDSLSDYHYLYISGYKENNTINPSHFSPLKKGEWKTDGFKGAILPALNVTEANAVDFFKEAINQYK</sequence>
<dbReference type="Proteomes" id="UP000256980">
    <property type="component" value="Unassembled WGS sequence"/>
</dbReference>
<dbReference type="OrthoDB" id="1158385at2"/>
<dbReference type="AlphaFoldDB" id="A0A3D9H342"/>
<proteinExistence type="predicted"/>
<organism evidence="1 2">
    <name type="scientific">Winogradskyella eximia</name>
    <dbReference type="NCBI Taxonomy" id="262006"/>
    <lineage>
        <taxon>Bacteria</taxon>
        <taxon>Pseudomonadati</taxon>
        <taxon>Bacteroidota</taxon>
        <taxon>Flavobacteriia</taxon>
        <taxon>Flavobacteriales</taxon>
        <taxon>Flavobacteriaceae</taxon>
        <taxon>Winogradskyella</taxon>
    </lineage>
</organism>
<comment type="caution">
    <text evidence="1">The sequence shown here is derived from an EMBL/GenBank/DDBJ whole genome shotgun (WGS) entry which is preliminary data.</text>
</comment>
<evidence type="ECO:0000313" key="1">
    <source>
        <dbReference type="EMBL" id="RED43900.1"/>
    </source>
</evidence>
<keyword evidence="2" id="KW-1185">Reference proteome</keyword>
<dbReference type="RefSeq" id="WP_115817315.1">
    <property type="nucleotide sequence ID" value="NZ_QRDV01000004.1"/>
</dbReference>
<evidence type="ECO:0000313" key="2">
    <source>
        <dbReference type="Proteomes" id="UP000256980"/>
    </source>
</evidence>